<protein>
    <submittedName>
        <fullName evidence="1">Uncharacterized protein</fullName>
    </submittedName>
</protein>
<reference evidence="1 2" key="1">
    <citation type="journal article" date="2016" name="Proc. Natl. Acad. Sci. U.S.A.">
        <title>Comparative genomics of biotechnologically important yeasts.</title>
        <authorList>
            <person name="Riley R."/>
            <person name="Haridas S."/>
            <person name="Wolfe K.H."/>
            <person name="Lopes M.R."/>
            <person name="Hittinger C.T."/>
            <person name="Goeker M."/>
            <person name="Salamov A.A."/>
            <person name="Wisecaver J.H."/>
            <person name="Long T.M."/>
            <person name="Calvey C.H."/>
            <person name="Aerts A.L."/>
            <person name="Barry K.W."/>
            <person name="Choi C."/>
            <person name="Clum A."/>
            <person name="Coughlan A.Y."/>
            <person name="Deshpande S."/>
            <person name="Douglass A.P."/>
            <person name="Hanson S.J."/>
            <person name="Klenk H.-P."/>
            <person name="LaButti K.M."/>
            <person name="Lapidus A."/>
            <person name="Lindquist E.A."/>
            <person name="Lipzen A.M."/>
            <person name="Meier-Kolthoff J.P."/>
            <person name="Ohm R.A."/>
            <person name="Otillar R.P."/>
            <person name="Pangilinan J.L."/>
            <person name="Peng Y."/>
            <person name="Rokas A."/>
            <person name="Rosa C.A."/>
            <person name="Scheuner C."/>
            <person name="Sibirny A.A."/>
            <person name="Slot J.C."/>
            <person name="Stielow J.B."/>
            <person name="Sun H."/>
            <person name="Kurtzman C.P."/>
            <person name="Blackwell M."/>
            <person name="Grigoriev I.V."/>
            <person name="Jeffries T.W."/>
        </authorList>
    </citation>
    <scope>NUCLEOTIDE SEQUENCE [LARGE SCALE GENOMIC DNA]</scope>
    <source>
        <strain evidence="1 2">NRRL Y-2026</strain>
    </source>
</reference>
<evidence type="ECO:0000313" key="2">
    <source>
        <dbReference type="Proteomes" id="UP000094455"/>
    </source>
</evidence>
<dbReference type="GeneID" id="30176593"/>
<sequence length="88" mass="9910">MALFIYIRGRNLGHLQKLDVLDAESRTTRDFWFREPASHYGGGRACQGAVVARECSFAALEAATHRAFSPVTIISRTALRQPENGYRR</sequence>
<accession>A0A1E3NQT9</accession>
<dbReference type="Proteomes" id="UP000094455">
    <property type="component" value="Unassembled WGS sequence"/>
</dbReference>
<dbReference type="RefSeq" id="XP_019019181.1">
    <property type="nucleotide sequence ID" value="XM_019159906.1"/>
</dbReference>
<dbReference type="AlphaFoldDB" id="A0A1E3NQT9"/>
<gene>
    <name evidence="1" type="ORF">PICMEDRAFT_122888</name>
</gene>
<evidence type="ECO:0000313" key="1">
    <source>
        <dbReference type="EMBL" id="ODQ48068.1"/>
    </source>
</evidence>
<organism evidence="1 2">
    <name type="scientific">Pichia membranifaciens NRRL Y-2026</name>
    <dbReference type="NCBI Taxonomy" id="763406"/>
    <lineage>
        <taxon>Eukaryota</taxon>
        <taxon>Fungi</taxon>
        <taxon>Dikarya</taxon>
        <taxon>Ascomycota</taxon>
        <taxon>Saccharomycotina</taxon>
        <taxon>Pichiomycetes</taxon>
        <taxon>Pichiales</taxon>
        <taxon>Pichiaceae</taxon>
        <taxon>Pichia</taxon>
    </lineage>
</organism>
<name>A0A1E3NQT9_9ASCO</name>
<proteinExistence type="predicted"/>
<dbReference type="EMBL" id="KV454002">
    <property type="protein sequence ID" value="ODQ48068.1"/>
    <property type="molecule type" value="Genomic_DNA"/>
</dbReference>
<keyword evidence="2" id="KW-1185">Reference proteome</keyword>